<evidence type="ECO:0000313" key="1">
    <source>
        <dbReference type="EMBL" id="KEY73694.1"/>
    </source>
</evidence>
<name>A0A084B815_STACB</name>
<keyword evidence="2" id="KW-1185">Reference proteome</keyword>
<proteinExistence type="predicted"/>
<dbReference type="HOGENOM" id="CLU_845124_0_0_1"/>
<dbReference type="AlphaFoldDB" id="A0A084B815"/>
<organism evidence="1 2">
    <name type="scientific">Stachybotrys chartarum (strain CBS 109288 / IBT 7711)</name>
    <name type="common">Toxic black mold</name>
    <name type="synonym">Stilbospora chartarum</name>
    <dbReference type="NCBI Taxonomy" id="1280523"/>
    <lineage>
        <taxon>Eukaryota</taxon>
        <taxon>Fungi</taxon>
        <taxon>Dikarya</taxon>
        <taxon>Ascomycota</taxon>
        <taxon>Pezizomycotina</taxon>
        <taxon>Sordariomycetes</taxon>
        <taxon>Hypocreomycetidae</taxon>
        <taxon>Hypocreales</taxon>
        <taxon>Stachybotryaceae</taxon>
        <taxon>Stachybotrys</taxon>
    </lineage>
</organism>
<gene>
    <name evidence="1" type="ORF">S7711_11427</name>
</gene>
<accession>A0A084B815</accession>
<dbReference type="OrthoDB" id="10624395at2759"/>
<dbReference type="Proteomes" id="UP000028045">
    <property type="component" value="Unassembled WGS sequence"/>
</dbReference>
<dbReference type="EMBL" id="KL647774">
    <property type="protein sequence ID" value="KEY73694.1"/>
    <property type="molecule type" value="Genomic_DNA"/>
</dbReference>
<reference evidence="1 2" key="1">
    <citation type="journal article" date="2014" name="BMC Genomics">
        <title>Comparative genome sequencing reveals chemotype-specific gene clusters in the toxigenic black mold Stachybotrys.</title>
        <authorList>
            <person name="Semeiks J."/>
            <person name="Borek D."/>
            <person name="Otwinowski Z."/>
            <person name="Grishin N.V."/>
        </authorList>
    </citation>
    <scope>NUCLEOTIDE SEQUENCE [LARGE SCALE GENOMIC DNA]</scope>
    <source>
        <strain evidence="2">CBS 109288 / IBT 7711</strain>
    </source>
</reference>
<sequence length="329" mass="36880">MKLFDSLQVLQKKIPHWRQTLLATNIPKETIKEIIYNAEQQRNLHDIVVSTASLCHQLKTYHKVKGGHSNNQEGKKEPPLVLALETVHSITQQVSIQLLRDGYSDIITDLNSGLERIDGLIKVELDTTLLEFELRFRPGACTQIGKSLPPTPNIDLTSIAQASALYYYGCSIDYFGIIQRAQSSQESLSEYIHGMLDAVEVRKGLPSQPSSNLPHRIETLRRAFNSEKGSIGFASLPRQEYPQQNPQQMVLHHLGNLPVNYAVAMINIDELDDESFTIAITLIFGRLCGALCIWTPSIEQMSDLAQQLDNLVQIAIDVDEGEALDYCIN</sequence>
<protein>
    <submittedName>
        <fullName evidence="1">Uncharacterized protein</fullName>
    </submittedName>
</protein>
<evidence type="ECO:0000313" key="2">
    <source>
        <dbReference type="Proteomes" id="UP000028045"/>
    </source>
</evidence>